<dbReference type="SUPFAM" id="SSF48264">
    <property type="entry name" value="Cytochrome P450"/>
    <property type="match status" value="1"/>
</dbReference>
<feature type="region of interest" description="Disordered" evidence="1">
    <location>
        <begin position="1"/>
        <end position="43"/>
    </location>
</feature>
<proteinExistence type="predicted"/>
<dbReference type="RefSeq" id="WP_243742741.1">
    <property type="nucleotide sequence ID" value="NZ_SNYN01000037.1"/>
</dbReference>
<dbReference type="InterPro" id="IPR036396">
    <property type="entry name" value="Cyt_P450_sf"/>
</dbReference>
<dbReference type="Gene3D" id="1.10.630.10">
    <property type="entry name" value="Cytochrome P450"/>
    <property type="match status" value="1"/>
</dbReference>
<reference evidence="2 3" key="1">
    <citation type="submission" date="2019-03" db="EMBL/GenBank/DDBJ databases">
        <title>Genomic Encyclopedia of Type Strains, Phase IV (KMG-IV): sequencing the most valuable type-strain genomes for metagenomic binning, comparative biology and taxonomic classification.</title>
        <authorList>
            <person name="Goeker M."/>
        </authorList>
    </citation>
    <scope>NUCLEOTIDE SEQUENCE [LARGE SCALE GENOMIC DNA]</scope>
    <source>
        <strain evidence="2 3">DSM 46770</strain>
    </source>
</reference>
<organism evidence="2 3">
    <name type="scientific">Actinorugispora endophytica</name>
    <dbReference type="NCBI Taxonomy" id="1605990"/>
    <lineage>
        <taxon>Bacteria</taxon>
        <taxon>Bacillati</taxon>
        <taxon>Actinomycetota</taxon>
        <taxon>Actinomycetes</taxon>
        <taxon>Streptosporangiales</taxon>
        <taxon>Nocardiopsidaceae</taxon>
        <taxon>Actinorugispora</taxon>
    </lineage>
</organism>
<dbReference type="GO" id="GO:0020037">
    <property type="term" value="F:heme binding"/>
    <property type="evidence" value="ECO:0007669"/>
    <property type="project" value="InterPro"/>
</dbReference>
<accession>A0A4R6UG13</accession>
<feature type="region of interest" description="Disordered" evidence="1">
    <location>
        <begin position="85"/>
        <end position="105"/>
    </location>
</feature>
<gene>
    <name evidence="2" type="ORF">EV190_13726</name>
</gene>
<dbReference type="AlphaFoldDB" id="A0A4R6UG13"/>
<protein>
    <submittedName>
        <fullName evidence="2">Uncharacterized protein</fullName>
    </submittedName>
</protein>
<dbReference type="GO" id="GO:0005506">
    <property type="term" value="F:iron ion binding"/>
    <property type="evidence" value="ECO:0007669"/>
    <property type="project" value="InterPro"/>
</dbReference>
<dbReference type="GO" id="GO:0004497">
    <property type="term" value="F:monooxygenase activity"/>
    <property type="evidence" value="ECO:0007669"/>
    <property type="project" value="InterPro"/>
</dbReference>
<evidence type="ECO:0000313" key="3">
    <source>
        <dbReference type="Proteomes" id="UP000295281"/>
    </source>
</evidence>
<evidence type="ECO:0000313" key="2">
    <source>
        <dbReference type="EMBL" id="TDQ44189.1"/>
    </source>
</evidence>
<dbReference type="EMBL" id="SNYN01000037">
    <property type="protein sequence ID" value="TDQ44189.1"/>
    <property type="molecule type" value="Genomic_DNA"/>
</dbReference>
<comment type="caution">
    <text evidence="2">The sequence shown here is derived from an EMBL/GenBank/DDBJ whole genome shotgun (WGS) entry which is preliminary data.</text>
</comment>
<dbReference type="GO" id="GO:0016705">
    <property type="term" value="F:oxidoreductase activity, acting on paired donors, with incorporation or reduction of molecular oxygen"/>
    <property type="evidence" value="ECO:0007669"/>
    <property type="project" value="InterPro"/>
</dbReference>
<dbReference type="Proteomes" id="UP000295281">
    <property type="component" value="Unassembled WGS sequence"/>
</dbReference>
<sequence>MSEACDGGDAPPPPGHTGGPGRRAARVLDAGHAATGEAETEEFVREALRPHSPAPFSLWRFTSADIELGGTRIPTRSPVLVDFQGVNTDPGRSTGPDLVFGAGPH</sequence>
<evidence type="ECO:0000256" key="1">
    <source>
        <dbReference type="SAM" id="MobiDB-lite"/>
    </source>
</evidence>
<keyword evidence="3" id="KW-1185">Reference proteome</keyword>
<name>A0A4R6UG13_9ACTN</name>